<dbReference type="Proteomes" id="UP000198928">
    <property type="component" value="Unassembled WGS sequence"/>
</dbReference>
<comment type="similarity">
    <text evidence="2">Belongs to the ATP-dependent AMP-binding enzyme family.</text>
</comment>
<evidence type="ECO:0000259" key="6">
    <source>
        <dbReference type="PROSITE" id="PS50075"/>
    </source>
</evidence>
<evidence type="ECO:0000256" key="4">
    <source>
        <dbReference type="ARBA" id="ARBA00022553"/>
    </source>
</evidence>
<name>A0A1I4GTU5_9ACTN</name>
<organism evidence="7 8">
    <name type="scientific">Streptomyces pini</name>
    <dbReference type="NCBI Taxonomy" id="1520580"/>
    <lineage>
        <taxon>Bacteria</taxon>
        <taxon>Bacillati</taxon>
        <taxon>Actinomycetota</taxon>
        <taxon>Actinomycetes</taxon>
        <taxon>Kitasatosporales</taxon>
        <taxon>Streptomycetaceae</taxon>
        <taxon>Streptomyces</taxon>
    </lineage>
</organism>
<feature type="region of interest" description="Disordered" evidence="5">
    <location>
        <begin position="1"/>
        <end position="42"/>
    </location>
</feature>
<keyword evidence="3" id="KW-0596">Phosphopantetheine</keyword>
<dbReference type="Gene3D" id="3.30.559.30">
    <property type="entry name" value="Nonribosomal peptide synthetase, condensation domain"/>
    <property type="match status" value="1"/>
</dbReference>
<dbReference type="Pfam" id="PF13193">
    <property type="entry name" value="AMP-binding_C"/>
    <property type="match status" value="1"/>
</dbReference>
<dbReference type="EMBL" id="FOSG01000017">
    <property type="protein sequence ID" value="SFL32940.1"/>
    <property type="molecule type" value="Genomic_DNA"/>
</dbReference>
<dbReference type="Pfam" id="PF00550">
    <property type="entry name" value="PP-binding"/>
    <property type="match status" value="1"/>
</dbReference>
<comment type="cofactor">
    <cofactor evidence="1">
        <name>pantetheine 4'-phosphate</name>
        <dbReference type="ChEBI" id="CHEBI:47942"/>
    </cofactor>
</comment>
<feature type="domain" description="Carrier" evidence="6">
    <location>
        <begin position="790"/>
        <end position="865"/>
    </location>
</feature>
<dbReference type="PANTHER" id="PTHR45527">
    <property type="entry name" value="NONRIBOSOMAL PEPTIDE SYNTHETASE"/>
    <property type="match status" value="1"/>
</dbReference>
<dbReference type="GO" id="GO:0043041">
    <property type="term" value="P:amino acid activation for nonribosomal peptide biosynthetic process"/>
    <property type="evidence" value="ECO:0007669"/>
    <property type="project" value="TreeGrafter"/>
</dbReference>
<dbReference type="SUPFAM" id="SSF47336">
    <property type="entry name" value="ACP-like"/>
    <property type="match status" value="1"/>
</dbReference>
<protein>
    <submittedName>
        <fullName evidence="7">Amino acid adenylation domain-containing protein</fullName>
    </submittedName>
</protein>
<dbReference type="InterPro" id="IPR020845">
    <property type="entry name" value="AMP-binding_CS"/>
</dbReference>
<sequence length="900" mass="96201">MREAHVRLSGRQETPGGDFAATPLGVQRAGTGRTDRRHTTAGVGADRTAALRAVARRAGVGLSPLLVTAWTLLLTEYCGVREVVFGLAGEDRPHDPVAVRLSVGRGTPLGELLDTVAGRRYPHAPWSELRDASPDPDRRPSFGTLLEITEERGRVEAAVGGASTPGGEQPQDGPDRRCPLRVRITTGEVLTVVLDHNRDEIDDGAADRIAGHLCHLLDVLARTPPETPVGRLTVLSESELRRIVHDWNDTRVPDDDPACVHELVERQAARTPDAVAVLQGDDRLTYAELDRAADTVARNLVAAGAGPGQFVGIHMDRTVHTVVALLGILKSGAAYLPVDRSLPRDRVRHLLAAVDCTTVVTSPACVPELRSLHAELPALKTLLWLGPGTREETPAEGSGPAVRSALEPAPDLAPVRVRPDDLAYVIFTSGSTGAPKAVTLSHAPVVNLIRWVNTTFAVGSADRVLFVTALGFDLSVYDVFGMLAAGGSVRVATDDERHDPRRLLTVLDTEPITFWDSAPAALQQLEPLYLLRPAPPVSALRLVFLSGDWIPLTLPDTCRAAFPGAEVVALGGATEAAIWSNHHRVGRVDPAGPSIPYGRPIQNARYHVLDEDLRPVPVGVPGDLHIGGECLALGYHGDPGLTAVKFVPDPFSDRPGARLYVTGDRARYWPDGTIEFLGRRDGQVKVRGFRIELGEIEAQLAARPEVASAAAAVHTTHGGQRLVAYVVPVPGRTADPTELRAHLAERSAAFMVPSDVLVLEELPVTANGKLDRGALPAPPAPGSGGRAHVPPRTAAEEAVAAIWADVLDVERVGAEDDFFALGGQSLVATRMIARLRVLLDIDVPLPRLMDHPRLADFALVVEQALAERLDDLDEADGTGDTDGPREEPEDPGRRLAGGVR</sequence>
<proteinExistence type="inferred from homology"/>
<feature type="region of interest" description="Disordered" evidence="5">
    <location>
        <begin position="159"/>
        <end position="178"/>
    </location>
</feature>
<dbReference type="PROSITE" id="PS50075">
    <property type="entry name" value="CARRIER"/>
    <property type="match status" value="1"/>
</dbReference>
<dbReference type="FunFam" id="3.30.300.30:FF:000010">
    <property type="entry name" value="Enterobactin synthetase component F"/>
    <property type="match status" value="1"/>
</dbReference>
<dbReference type="SUPFAM" id="SSF56801">
    <property type="entry name" value="Acetyl-CoA synthetase-like"/>
    <property type="match status" value="1"/>
</dbReference>
<evidence type="ECO:0000313" key="8">
    <source>
        <dbReference type="Proteomes" id="UP000198928"/>
    </source>
</evidence>
<dbReference type="NCBIfam" id="TIGR01733">
    <property type="entry name" value="AA-adenyl-dom"/>
    <property type="match status" value="1"/>
</dbReference>
<dbReference type="Gene3D" id="3.40.50.980">
    <property type="match status" value="2"/>
</dbReference>
<dbReference type="FunFam" id="3.40.50.12780:FF:000012">
    <property type="entry name" value="Non-ribosomal peptide synthetase"/>
    <property type="match status" value="1"/>
</dbReference>
<keyword evidence="8" id="KW-1185">Reference proteome</keyword>
<dbReference type="SUPFAM" id="SSF52777">
    <property type="entry name" value="CoA-dependent acyltransferases"/>
    <property type="match status" value="1"/>
</dbReference>
<dbReference type="InterPro" id="IPR025110">
    <property type="entry name" value="AMP-bd_C"/>
</dbReference>
<dbReference type="OrthoDB" id="2472181at2"/>
<keyword evidence="4" id="KW-0597">Phosphoprotein</keyword>
<dbReference type="InterPro" id="IPR010071">
    <property type="entry name" value="AA_adenyl_dom"/>
</dbReference>
<dbReference type="Gene3D" id="3.30.300.30">
    <property type="match status" value="1"/>
</dbReference>
<dbReference type="FunFam" id="1.10.1200.10:FF:000005">
    <property type="entry name" value="Nonribosomal peptide synthetase 1"/>
    <property type="match status" value="1"/>
</dbReference>
<dbReference type="InterPro" id="IPR045851">
    <property type="entry name" value="AMP-bd_C_sf"/>
</dbReference>
<evidence type="ECO:0000256" key="3">
    <source>
        <dbReference type="ARBA" id="ARBA00022450"/>
    </source>
</evidence>
<feature type="region of interest" description="Disordered" evidence="5">
    <location>
        <begin position="870"/>
        <end position="900"/>
    </location>
</feature>
<dbReference type="PROSITE" id="PS00455">
    <property type="entry name" value="AMP_BINDING"/>
    <property type="match status" value="1"/>
</dbReference>
<evidence type="ECO:0000256" key="1">
    <source>
        <dbReference type="ARBA" id="ARBA00001957"/>
    </source>
</evidence>
<dbReference type="GO" id="GO:0005737">
    <property type="term" value="C:cytoplasm"/>
    <property type="evidence" value="ECO:0007669"/>
    <property type="project" value="TreeGrafter"/>
</dbReference>
<dbReference type="InterPro" id="IPR009081">
    <property type="entry name" value="PP-bd_ACP"/>
</dbReference>
<feature type="region of interest" description="Disordered" evidence="5">
    <location>
        <begin position="770"/>
        <end position="790"/>
    </location>
</feature>
<dbReference type="GO" id="GO:0031177">
    <property type="term" value="F:phosphopantetheine binding"/>
    <property type="evidence" value="ECO:0007669"/>
    <property type="project" value="TreeGrafter"/>
</dbReference>
<gene>
    <name evidence="7" type="ORF">SAMN05192584_11710</name>
</gene>
<dbReference type="AlphaFoldDB" id="A0A1I4GTU5"/>
<evidence type="ECO:0000256" key="2">
    <source>
        <dbReference type="ARBA" id="ARBA00006432"/>
    </source>
</evidence>
<accession>A0A1I4GTU5</accession>
<feature type="compositionally biased region" description="Basic and acidic residues" evidence="5">
    <location>
        <begin position="882"/>
        <end position="893"/>
    </location>
</feature>
<feature type="compositionally biased region" description="Acidic residues" evidence="5">
    <location>
        <begin position="870"/>
        <end position="879"/>
    </location>
</feature>
<evidence type="ECO:0000313" key="7">
    <source>
        <dbReference type="EMBL" id="SFL32940.1"/>
    </source>
</evidence>
<dbReference type="Pfam" id="PF00501">
    <property type="entry name" value="AMP-binding"/>
    <property type="match status" value="1"/>
</dbReference>
<dbReference type="InterPro" id="IPR036736">
    <property type="entry name" value="ACP-like_sf"/>
</dbReference>
<dbReference type="PANTHER" id="PTHR45527:SF1">
    <property type="entry name" value="FATTY ACID SYNTHASE"/>
    <property type="match status" value="1"/>
</dbReference>
<dbReference type="Gene3D" id="2.30.38.10">
    <property type="entry name" value="Luciferase, Domain 3"/>
    <property type="match status" value="1"/>
</dbReference>
<evidence type="ECO:0000256" key="5">
    <source>
        <dbReference type="SAM" id="MobiDB-lite"/>
    </source>
</evidence>
<dbReference type="Gene3D" id="1.10.1200.10">
    <property type="entry name" value="ACP-like"/>
    <property type="match status" value="1"/>
</dbReference>
<dbReference type="GO" id="GO:0044550">
    <property type="term" value="P:secondary metabolite biosynthetic process"/>
    <property type="evidence" value="ECO:0007669"/>
    <property type="project" value="UniProtKB-ARBA"/>
</dbReference>
<dbReference type="RefSeq" id="WP_093851317.1">
    <property type="nucleotide sequence ID" value="NZ_FOSG01000017.1"/>
</dbReference>
<dbReference type="InterPro" id="IPR000873">
    <property type="entry name" value="AMP-dep_synth/lig_dom"/>
</dbReference>
<reference evidence="8" key="1">
    <citation type="submission" date="2016-10" db="EMBL/GenBank/DDBJ databases">
        <authorList>
            <person name="Varghese N."/>
            <person name="Submissions S."/>
        </authorList>
    </citation>
    <scope>NUCLEOTIDE SEQUENCE [LARGE SCALE GENOMIC DNA]</scope>
    <source>
        <strain evidence="8">PL19</strain>
    </source>
</reference>